<keyword evidence="5 8" id="KW-0472">Membrane</keyword>
<dbReference type="SUPFAM" id="SSF51344">
    <property type="entry name" value="Epsilon subunit of F1F0-ATP synthase N-terminal domain"/>
    <property type="match status" value="1"/>
</dbReference>
<dbReference type="Gene3D" id="2.60.15.10">
    <property type="entry name" value="F0F1 ATP synthase delta/epsilon subunit, N-terminal"/>
    <property type="match status" value="1"/>
</dbReference>
<dbReference type="Pfam" id="PF02823">
    <property type="entry name" value="ATP-synt_DE_N"/>
    <property type="match status" value="1"/>
</dbReference>
<comment type="similarity">
    <text evidence="2 8 9">Belongs to the ATPase epsilon chain family.</text>
</comment>
<comment type="subunit">
    <text evidence="8 9">F-type ATPases have 2 components, CF(1) - the catalytic core - and CF(0) - the membrane proton channel. CF(1) has five subunits: alpha(3), beta(3), gamma(1), delta(1), epsilon(1). CF(0) has three main subunits: a, b and c.</text>
</comment>
<keyword evidence="12" id="KW-1185">Reference proteome</keyword>
<organism evidence="11 12">
    <name type="scientific">Nocardioides plantarum</name>
    <dbReference type="NCBI Taxonomy" id="29299"/>
    <lineage>
        <taxon>Bacteria</taxon>
        <taxon>Bacillati</taxon>
        <taxon>Actinomycetota</taxon>
        <taxon>Actinomycetes</taxon>
        <taxon>Propionibacteriales</taxon>
        <taxon>Nocardioidaceae</taxon>
        <taxon>Nocardioides</taxon>
    </lineage>
</organism>
<dbReference type="CDD" id="cd12152">
    <property type="entry name" value="F1-ATPase_delta"/>
    <property type="match status" value="1"/>
</dbReference>
<sequence length="133" mass="14091">MAGSSEALQVELVAADRTVWSGRATMVIARTVEGDVGVLRGHAPLLSLLTDAVVEITGEEGEVVIAAVDGGFLSVAADRVSILSERAVLAEEIDVDAARAELEQEPDGSLADDDAERRIRRAEARIRAAEKVR</sequence>
<evidence type="ECO:0000256" key="5">
    <source>
        <dbReference type="ARBA" id="ARBA00023136"/>
    </source>
</evidence>
<evidence type="ECO:0000313" key="11">
    <source>
        <dbReference type="EMBL" id="MFB9312470.1"/>
    </source>
</evidence>
<evidence type="ECO:0000256" key="2">
    <source>
        <dbReference type="ARBA" id="ARBA00005712"/>
    </source>
</evidence>
<gene>
    <name evidence="8" type="primary">atpC</name>
    <name evidence="11" type="ORF">ACFFRI_05390</name>
</gene>
<keyword evidence="4 8" id="KW-0406">Ion transport</keyword>
<proteinExistence type="inferred from homology"/>
<comment type="caution">
    <text evidence="11">The sequence shown here is derived from an EMBL/GenBank/DDBJ whole genome shotgun (WGS) entry which is preliminary data.</text>
</comment>
<comment type="function">
    <text evidence="8">Produces ATP from ADP in the presence of a proton gradient across the membrane.</text>
</comment>
<keyword evidence="6 8" id="KW-0139">CF(1)</keyword>
<evidence type="ECO:0000313" key="12">
    <source>
        <dbReference type="Proteomes" id="UP001589750"/>
    </source>
</evidence>
<evidence type="ECO:0000256" key="1">
    <source>
        <dbReference type="ARBA" id="ARBA00004202"/>
    </source>
</evidence>
<keyword evidence="8" id="KW-1003">Cell membrane</keyword>
<feature type="domain" description="ATP synthase F1 complex delta/epsilon subunit N-terminal" evidence="10">
    <location>
        <begin position="8"/>
        <end position="87"/>
    </location>
</feature>
<keyword evidence="8" id="KW-0375">Hydrogen ion transport</keyword>
<evidence type="ECO:0000256" key="6">
    <source>
        <dbReference type="ARBA" id="ARBA00023196"/>
    </source>
</evidence>
<evidence type="ECO:0000259" key="10">
    <source>
        <dbReference type="Pfam" id="PF02823"/>
    </source>
</evidence>
<name>A0ABV5K9F8_9ACTN</name>
<dbReference type="InterPro" id="IPR001469">
    <property type="entry name" value="ATP_synth_F1_dsu/esu"/>
</dbReference>
<comment type="subcellular location">
    <subcellularLocation>
        <location evidence="1 8">Cell membrane</location>
        <topology evidence="1 8">Peripheral membrane protein</topology>
    </subcellularLocation>
</comment>
<dbReference type="PANTHER" id="PTHR13822">
    <property type="entry name" value="ATP SYNTHASE DELTA/EPSILON CHAIN"/>
    <property type="match status" value="1"/>
</dbReference>
<dbReference type="PANTHER" id="PTHR13822:SF10">
    <property type="entry name" value="ATP SYNTHASE EPSILON CHAIN, CHLOROPLASTIC"/>
    <property type="match status" value="1"/>
</dbReference>
<accession>A0ABV5K9F8</accession>
<dbReference type="NCBIfam" id="NF009977">
    <property type="entry name" value="PRK13442.1"/>
    <property type="match status" value="1"/>
</dbReference>
<dbReference type="InterPro" id="IPR020546">
    <property type="entry name" value="ATP_synth_F1_dsu/esu_N"/>
</dbReference>
<evidence type="ECO:0000256" key="9">
    <source>
        <dbReference type="RuleBase" id="RU003656"/>
    </source>
</evidence>
<dbReference type="RefSeq" id="WP_140009920.1">
    <property type="nucleotide sequence ID" value="NZ_JBHMDG010000006.1"/>
</dbReference>
<reference evidence="11 12" key="1">
    <citation type="submission" date="2024-09" db="EMBL/GenBank/DDBJ databases">
        <authorList>
            <person name="Sun Q."/>
            <person name="Mori K."/>
        </authorList>
    </citation>
    <scope>NUCLEOTIDE SEQUENCE [LARGE SCALE GENOMIC DNA]</scope>
    <source>
        <strain evidence="11 12">JCM 9626</strain>
    </source>
</reference>
<evidence type="ECO:0000256" key="3">
    <source>
        <dbReference type="ARBA" id="ARBA00022448"/>
    </source>
</evidence>
<keyword evidence="7 8" id="KW-0066">ATP synthesis</keyword>
<keyword evidence="3 8" id="KW-0813">Transport</keyword>
<dbReference type="EMBL" id="JBHMDG010000006">
    <property type="protein sequence ID" value="MFB9312470.1"/>
    <property type="molecule type" value="Genomic_DNA"/>
</dbReference>
<protein>
    <recommendedName>
        <fullName evidence="8">ATP synthase epsilon chain</fullName>
    </recommendedName>
    <alternativeName>
        <fullName evidence="8">ATP synthase F1 sector epsilon subunit</fullName>
    </alternativeName>
    <alternativeName>
        <fullName evidence="8">F-ATPase epsilon subunit</fullName>
    </alternativeName>
</protein>
<evidence type="ECO:0000256" key="7">
    <source>
        <dbReference type="ARBA" id="ARBA00023310"/>
    </source>
</evidence>
<dbReference type="HAMAP" id="MF_00530">
    <property type="entry name" value="ATP_synth_epsil_bac"/>
    <property type="match status" value="1"/>
</dbReference>
<evidence type="ECO:0000256" key="4">
    <source>
        <dbReference type="ARBA" id="ARBA00023065"/>
    </source>
</evidence>
<dbReference type="InterPro" id="IPR036771">
    <property type="entry name" value="ATPsynth_dsu/esu_N"/>
</dbReference>
<evidence type="ECO:0000256" key="8">
    <source>
        <dbReference type="HAMAP-Rule" id="MF_00530"/>
    </source>
</evidence>
<dbReference type="NCBIfam" id="TIGR01216">
    <property type="entry name" value="ATP_synt_epsi"/>
    <property type="match status" value="1"/>
</dbReference>
<dbReference type="Proteomes" id="UP001589750">
    <property type="component" value="Unassembled WGS sequence"/>
</dbReference>